<protein>
    <recommendedName>
        <fullName evidence="7">Nitrite/Sulfite reductase ferredoxin-like domain-containing protein</fullName>
    </recommendedName>
</protein>
<dbReference type="SUPFAM" id="SSF56014">
    <property type="entry name" value="Nitrite and sulphite reductase 4Fe-4S domain-like"/>
    <property type="match status" value="1"/>
</dbReference>
<dbReference type="AlphaFoldDB" id="W1N4W4"/>
<dbReference type="InterPro" id="IPR005117">
    <property type="entry name" value="NiRdtase/SiRdtase_haem-b_fer"/>
</dbReference>
<dbReference type="SUPFAM" id="SSF55124">
    <property type="entry name" value="Nitrite/Sulfite reductase N-terminal domain-like"/>
    <property type="match status" value="1"/>
</dbReference>
<dbReference type="OrthoDB" id="7459360at2"/>
<dbReference type="InterPro" id="IPR045854">
    <property type="entry name" value="NO2/SO3_Rdtase_4Fe4S_sf"/>
</dbReference>
<dbReference type="PATRIC" id="fig|1178482.3.peg.3707"/>
<dbReference type="EMBL" id="AVBC01000039">
    <property type="protein sequence ID" value="ERL50612.1"/>
    <property type="molecule type" value="Genomic_DNA"/>
</dbReference>
<reference evidence="8 9" key="1">
    <citation type="submission" date="2013-08" db="EMBL/GenBank/DDBJ databases">
        <title>draft genome of Halomonas huanghegensis, strain BJGMM-B45T.</title>
        <authorList>
            <person name="Miao C."/>
            <person name="Wan Y."/>
            <person name="Jin W."/>
        </authorList>
    </citation>
    <scope>NUCLEOTIDE SEQUENCE [LARGE SCALE GENOMIC DNA]</scope>
    <source>
        <strain evidence="8 9">BJGMM-B45</strain>
    </source>
</reference>
<dbReference type="STRING" id="1178482.AR456_06995"/>
<keyword evidence="2" id="KW-0349">Heme</keyword>
<dbReference type="PANTHER" id="PTHR32439">
    <property type="entry name" value="FERREDOXIN--NITRITE REDUCTASE, CHLOROPLASTIC"/>
    <property type="match status" value="1"/>
</dbReference>
<keyword evidence="3" id="KW-0479">Metal-binding</keyword>
<evidence type="ECO:0000313" key="9">
    <source>
        <dbReference type="Proteomes" id="UP000019113"/>
    </source>
</evidence>
<dbReference type="Gene3D" id="3.30.413.10">
    <property type="entry name" value="Sulfite Reductase Hemoprotein, domain 1"/>
    <property type="match status" value="1"/>
</dbReference>
<proteinExistence type="predicted"/>
<dbReference type="GO" id="GO:0051539">
    <property type="term" value="F:4 iron, 4 sulfur cluster binding"/>
    <property type="evidence" value="ECO:0007669"/>
    <property type="project" value="UniProtKB-KW"/>
</dbReference>
<dbReference type="eggNOG" id="COG0155">
    <property type="taxonomic scope" value="Bacteria"/>
</dbReference>
<keyword evidence="4" id="KW-0560">Oxidoreductase</keyword>
<dbReference type="NCBIfam" id="TIGR02435">
    <property type="entry name" value="CobG"/>
    <property type="match status" value="1"/>
</dbReference>
<dbReference type="GO" id="GO:0016491">
    <property type="term" value="F:oxidoreductase activity"/>
    <property type="evidence" value="ECO:0007669"/>
    <property type="project" value="UniProtKB-KW"/>
</dbReference>
<keyword evidence="6" id="KW-0411">Iron-sulfur</keyword>
<keyword evidence="9" id="KW-1185">Reference proteome</keyword>
<dbReference type="Proteomes" id="UP000019113">
    <property type="component" value="Unassembled WGS sequence"/>
</dbReference>
<dbReference type="InterPro" id="IPR051329">
    <property type="entry name" value="NIR_SIR_4Fe-4S"/>
</dbReference>
<evidence type="ECO:0000256" key="2">
    <source>
        <dbReference type="ARBA" id="ARBA00022617"/>
    </source>
</evidence>
<dbReference type="Pfam" id="PF03460">
    <property type="entry name" value="NIR_SIR_ferr"/>
    <property type="match status" value="1"/>
</dbReference>
<dbReference type="RefSeq" id="WP_021820665.1">
    <property type="nucleotide sequence ID" value="NZ_AVBC01000039.1"/>
</dbReference>
<evidence type="ECO:0000259" key="7">
    <source>
        <dbReference type="Pfam" id="PF03460"/>
    </source>
</evidence>
<dbReference type="PANTHER" id="PTHR32439:SF9">
    <property type="entry name" value="BLR3264 PROTEIN"/>
    <property type="match status" value="1"/>
</dbReference>
<dbReference type="GO" id="GO:0046872">
    <property type="term" value="F:metal ion binding"/>
    <property type="evidence" value="ECO:0007669"/>
    <property type="project" value="UniProtKB-KW"/>
</dbReference>
<evidence type="ECO:0000256" key="4">
    <source>
        <dbReference type="ARBA" id="ARBA00023002"/>
    </source>
</evidence>
<dbReference type="KEGG" id="hhu:AR456_06995"/>
<dbReference type="InterPro" id="IPR036136">
    <property type="entry name" value="Nit/Sulf_reduc_fer-like_dom_sf"/>
</dbReference>
<gene>
    <name evidence="8" type="ORF">BJB45_05640</name>
</gene>
<feature type="domain" description="Nitrite/Sulfite reductase ferredoxin-like" evidence="7">
    <location>
        <begin position="21"/>
        <end position="86"/>
    </location>
</feature>
<evidence type="ECO:0000313" key="8">
    <source>
        <dbReference type="EMBL" id="ERL50612.1"/>
    </source>
</evidence>
<comment type="caution">
    <text evidence="8">The sequence shown here is derived from an EMBL/GenBank/DDBJ whole genome shotgun (WGS) entry which is preliminary data.</text>
</comment>
<keyword evidence="5" id="KW-0408">Iron</keyword>
<evidence type="ECO:0000256" key="5">
    <source>
        <dbReference type="ARBA" id="ARBA00023004"/>
    </source>
</evidence>
<accession>W1N4W4</accession>
<evidence type="ECO:0000256" key="6">
    <source>
        <dbReference type="ARBA" id="ARBA00023014"/>
    </source>
</evidence>
<keyword evidence="1" id="KW-0004">4Fe-4S</keyword>
<evidence type="ECO:0000256" key="3">
    <source>
        <dbReference type="ARBA" id="ARBA00022723"/>
    </source>
</evidence>
<dbReference type="Gene3D" id="3.90.480.20">
    <property type="match status" value="1"/>
</dbReference>
<sequence>MSRGASTAPLVKGWCPGAWQPMASGDGLLVRVRPFHGRLTRQQMLALCQAAQTFGSGLIEVTNRANLQLRGVTRQHWPELLACLAEQGLLDPDPEAERRRNLLVAPDWQPGDDTQRLAEQLTARLDELPALPGKVGFAIDAGVAPMLSEVSADFRIERAASSSLLVRADGRAQGLAVASPDEAISALLRLAQWFIDSGGNAAGRMRRHRVPLPDWAEGRVSPAPIRKPLALGQYPLGMVVGIPFGRVAASTLAEALQPTTISAVRVTAWRRLLIEGVETDTSHGLPMDERDPRLAVDACPGAPYCAQASVATQALAEHLGGRVAGSVHVSGCAKGCARQCPATLCLVGNDGRFDLVVDGRADDRPLVSGLSAPEVLDYLDNFDNPIKRRSAE</sequence>
<name>W1N4W4_9GAMM</name>
<evidence type="ECO:0000256" key="1">
    <source>
        <dbReference type="ARBA" id="ARBA00022485"/>
    </source>
</evidence>
<organism evidence="8 9">
    <name type="scientific">Halomonas huangheensis</name>
    <dbReference type="NCBI Taxonomy" id="1178482"/>
    <lineage>
        <taxon>Bacteria</taxon>
        <taxon>Pseudomonadati</taxon>
        <taxon>Pseudomonadota</taxon>
        <taxon>Gammaproteobacteria</taxon>
        <taxon>Oceanospirillales</taxon>
        <taxon>Halomonadaceae</taxon>
        <taxon>Halomonas</taxon>
    </lineage>
</organism>
<dbReference type="InterPro" id="IPR012798">
    <property type="entry name" value="Cbl_synth_CobG-like"/>
</dbReference>